<dbReference type="PANTHER" id="PTHR41259:SF1">
    <property type="entry name" value="DOUBLE-STRAND BREAK REPAIR RAD50 ATPASE, PUTATIVE-RELATED"/>
    <property type="match status" value="1"/>
</dbReference>
<organism evidence="4 5">
    <name type="scientific">Paracandidimonas soli</name>
    <dbReference type="NCBI Taxonomy" id="1917182"/>
    <lineage>
        <taxon>Bacteria</taxon>
        <taxon>Pseudomonadati</taxon>
        <taxon>Pseudomonadota</taxon>
        <taxon>Betaproteobacteria</taxon>
        <taxon>Burkholderiales</taxon>
        <taxon>Alcaligenaceae</taxon>
        <taxon>Paracandidimonas</taxon>
    </lineage>
</organism>
<feature type="domain" description="Rad50/SbcC-type AAA" evidence="3">
    <location>
        <begin position="5"/>
        <end position="59"/>
    </location>
</feature>
<evidence type="ECO:0000259" key="3">
    <source>
        <dbReference type="Pfam" id="PF13476"/>
    </source>
</evidence>
<dbReference type="RefSeq" id="WP_132474043.1">
    <property type="nucleotide sequence ID" value="NZ_JBHRVM010000001.1"/>
</dbReference>
<feature type="coiled-coil region" evidence="1">
    <location>
        <begin position="203"/>
        <end position="383"/>
    </location>
</feature>
<dbReference type="InterPro" id="IPR038729">
    <property type="entry name" value="Rad50/SbcC_AAA"/>
</dbReference>
<feature type="region of interest" description="Disordered" evidence="2">
    <location>
        <begin position="556"/>
        <end position="608"/>
    </location>
</feature>
<feature type="coiled-coil region" evidence="1">
    <location>
        <begin position="476"/>
        <end position="525"/>
    </location>
</feature>
<gene>
    <name evidence="4" type="ORF">EV686_102197</name>
</gene>
<feature type="coiled-coil region" evidence="1">
    <location>
        <begin position="700"/>
        <end position="727"/>
    </location>
</feature>
<keyword evidence="5" id="KW-1185">Reference proteome</keyword>
<keyword evidence="4" id="KW-0378">Hydrolase</keyword>
<dbReference type="Pfam" id="PF13476">
    <property type="entry name" value="AAA_23"/>
    <property type="match status" value="1"/>
</dbReference>
<dbReference type="SUPFAM" id="SSF52540">
    <property type="entry name" value="P-loop containing nucleoside triphosphate hydrolases"/>
    <property type="match status" value="1"/>
</dbReference>
<feature type="compositionally biased region" description="Basic and acidic residues" evidence="2">
    <location>
        <begin position="573"/>
        <end position="584"/>
    </location>
</feature>
<protein>
    <submittedName>
        <fullName evidence="4">DNA repair exonuclease SbcCD ATPase subunit</fullName>
    </submittedName>
</protein>
<keyword evidence="4" id="KW-0269">Exonuclease</keyword>
<dbReference type="Proteomes" id="UP000294692">
    <property type="component" value="Unassembled WGS sequence"/>
</dbReference>
<sequence>MKLTRIRLEQVRKFRGAIEIDGLEPGLNLIVGPNESGKSTLASAIRSAFFERYRSVAAESLRPLGDNSAAPAISIDFDVGGTGYRLSKRYLSRPRCELAAGDQRYEGSEAEDRLAALLGYEYAKSGASQAKHQGIPGLLWIEQGQAHALGSVVGHAIEHIRSALGSGSGASQASEEADSVISAVQDMRNALLTPSTGTPRGSYAEALRTVDTLSAELEQLQAEADKYRASVDRLANLRLEHAAGAEERPWEALRRQQRDAEQQRDEIRKLSASLEEKTRERTELENRASLLHDRLQTLLLQERELEARETAHAKAMEALQSARAQEAHLQQRYAQAHQQVLQSDEALQSARRQLEASRRREQRQALEHRIAHLTHQLEQAQALQSRQTRLSAELAEIALPDGVLEQLRQQIAKRRELGIRRETMATRLAFRLQPDAQVALDGQGIRESGERLLTQGATLSVAGVGEFTITPGGDDLAALQQEDAALARQVEALQSAHDIRDLAHAQERQEKAQHLRNDLALLQRELLLRAPDGIQDMHNQLEQLRIQLQALPVLDEDESRPPADPGPSLQEAESAHAQHARLLETAKQQWHQAQLDTSRAQAHAETAQQEYDKAGALLRDAGRQEQQQRYQRQLVEINLSLADLRQSLQTLQDGIRAARPDILEQDIARYRLSAEQQEQAHHQRAEQLLRLEVELQTLGARGLDEALADKRQALEHARRRTAELERRARALDFLLDRLTAHRRQATQALQAPLQARMLHYLRLLFPEASLDLTEQLAPDRLIRPGGQGQQAELLELLSHGAREQLGIIGRLAYADLLKEAGRPTFILLDDALVHTDAERLDQMKRVLFDAATRHQILLLSCHPEAWRDLGVLPRHMDSLAVAQGSGA</sequence>
<feature type="compositionally biased region" description="Polar residues" evidence="2">
    <location>
        <begin position="586"/>
        <end position="600"/>
    </location>
</feature>
<evidence type="ECO:0000313" key="5">
    <source>
        <dbReference type="Proteomes" id="UP000294692"/>
    </source>
</evidence>
<dbReference type="OrthoDB" id="9764467at2"/>
<reference evidence="4 5" key="1">
    <citation type="submission" date="2019-03" db="EMBL/GenBank/DDBJ databases">
        <title>Genomic Encyclopedia of Type Strains, Phase IV (KMG-IV): sequencing the most valuable type-strain genomes for metagenomic binning, comparative biology and taxonomic classification.</title>
        <authorList>
            <person name="Goeker M."/>
        </authorList>
    </citation>
    <scope>NUCLEOTIDE SEQUENCE [LARGE SCALE GENOMIC DNA]</scope>
    <source>
        <strain evidence="4 5">DSM 100048</strain>
    </source>
</reference>
<name>A0A4R3VFA7_9BURK</name>
<dbReference type="InterPro" id="IPR027417">
    <property type="entry name" value="P-loop_NTPase"/>
</dbReference>
<proteinExistence type="predicted"/>
<dbReference type="AlphaFoldDB" id="A0A4R3VFA7"/>
<dbReference type="PANTHER" id="PTHR41259">
    <property type="entry name" value="DOUBLE-STRAND BREAK REPAIR RAD50 ATPASE, PUTATIVE-RELATED"/>
    <property type="match status" value="1"/>
</dbReference>
<dbReference type="GO" id="GO:0004527">
    <property type="term" value="F:exonuclease activity"/>
    <property type="evidence" value="ECO:0007669"/>
    <property type="project" value="UniProtKB-KW"/>
</dbReference>
<keyword evidence="4" id="KW-0540">Nuclease</keyword>
<evidence type="ECO:0000313" key="4">
    <source>
        <dbReference type="EMBL" id="TCV01485.1"/>
    </source>
</evidence>
<evidence type="ECO:0000256" key="2">
    <source>
        <dbReference type="SAM" id="MobiDB-lite"/>
    </source>
</evidence>
<dbReference type="Gene3D" id="3.40.50.300">
    <property type="entry name" value="P-loop containing nucleotide triphosphate hydrolases"/>
    <property type="match status" value="2"/>
</dbReference>
<keyword evidence="1" id="KW-0175">Coiled coil</keyword>
<dbReference type="EMBL" id="SMBX01000002">
    <property type="protein sequence ID" value="TCV01485.1"/>
    <property type="molecule type" value="Genomic_DNA"/>
</dbReference>
<evidence type="ECO:0000256" key="1">
    <source>
        <dbReference type="SAM" id="Coils"/>
    </source>
</evidence>
<accession>A0A4R3VFA7</accession>
<comment type="caution">
    <text evidence="4">The sequence shown here is derived from an EMBL/GenBank/DDBJ whole genome shotgun (WGS) entry which is preliminary data.</text>
</comment>